<dbReference type="EMBL" id="MEYQ01000052">
    <property type="protein sequence ID" value="OGD38166.1"/>
    <property type="molecule type" value="Genomic_DNA"/>
</dbReference>
<reference evidence="2 3" key="1">
    <citation type="journal article" date="2016" name="Nat. Commun.">
        <title>Thousands of microbial genomes shed light on interconnected biogeochemical processes in an aquifer system.</title>
        <authorList>
            <person name="Anantharaman K."/>
            <person name="Brown C.T."/>
            <person name="Hug L.A."/>
            <person name="Sharon I."/>
            <person name="Castelle C.J."/>
            <person name="Probst A.J."/>
            <person name="Thomas B.C."/>
            <person name="Singh A."/>
            <person name="Wilkins M.J."/>
            <person name="Karaoz U."/>
            <person name="Brodie E.L."/>
            <person name="Williams K.H."/>
            <person name="Hubbard S.S."/>
            <person name="Banfield J.F."/>
        </authorList>
    </citation>
    <scope>NUCLEOTIDE SEQUENCE [LARGE SCALE GENOMIC DNA]</scope>
</reference>
<sequence>MPKITKLIGGRISKRMERKWVAIGKTGGPVIAFGNDPVKVLNMAKKRGYDDPIICFLPKATDVLMGGRYQKRSADGLLLKPINKNHKK</sequence>
<protein>
    <recommendedName>
        <fullName evidence="1">DUF5678 domain-containing protein</fullName>
    </recommendedName>
</protein>
<organism evidence="2 3">
    <name type="scientific">Candidatus Azambacteria bacterium RIFCSPLOWO2_01_FULL_37_9</name>
    <dbReference type="NCBI Taxonomy" id="1797297"/>
    <lineage>
        <taxon>Bacteria</taxon>
        <taxon>Candidatus Azamiibacteriota</taxon>
    </lineage>
</organism>
<dbReference type="AlphaFoldDB" id="A0A1F5C5M4"/>
<accession>A0A1F5C5M4</accession>
<dbReference type="InterPro" id="IPR043734">
    <property type="entry name" value="DUF5678"/>
</dbReference>
<evidence type="ECO:0000259" key="1">
    <source>
        <dbReference type="Pfam" id="PF18929"/>
    </source>
</evidence>
<gene>
    <name evidence="2" type="ORF">A2907_01935</name>
</gene>
<feature type="domain" description="DUF5678" evidence="1">
    <location>
        <begin position="19"/>
        <end position="59"/>
    </location>
</feature>
<dbReference type="Proteomes" id="UP000177947">
    <property type="component" value="Unassembled WGS sequence"/>
</dbReference>
<proteinExistence type="predicted"/>
<evidence type="ECO:0000313" key="2">
    <source>
        <dbReference type="EMBL" id="OGD38166.1"/>
    </source>
</evidence>
<comment type="caution">
    <text evidence="2">The sequence shown here is derived from an EMBL/GenBank/DDBJ whole genome shotgun (WGS) entry which is preliminary data.</text>
</comment>
<evidence type="ECO:0000313" key="3">
    <source>
        <dbReference type="Proteomes" id="UP000177947"/>
    </source>
</evidence>
<dbReference type="Pfam" id="PF18929">
    <property type="entry name" value="DUF5678"/>
    <property type="match status" value="1"/>
</dbReference>
<name>A0A1F5C5M4_9BACT</name>